<dbReference type="GO" id="GO:0000287">
    <property type="term" value="F:magnesium ion binding"/>
    <property type="evidence" value="ECO:0007669"/>
    <property type="project" value="InterPro"/>
</dbReference>
<proteinExistence type="predicted"/>
<dbReference type="EMBL" id="SHAG01000021">
    <property type="protein sequence ID" value="RZO75933.1"/>
    <property type="molecule type" value="Genomic_DNA"/>
</dbReference>
<protein>
    <submittedName>
        <fullName evidence="1">5'-nucleotidase</fullName>
    </submittedName>
</protein>
<evidence type="ECO:0000313" key="2">
    <source>
        <dbReference type="Proteomes" id="UP000316199"/>
    </source>
</evidence>
<comment type="caution">
    <text evidence="1">The sequence shown here is derived from an EMBL/GenBank/DDBJ whole genome shotgun (WGS) entry which is preliminary data.</text>
</comment>
<reference evidence="1 2" key="1">
    <citation type="submission" date="2019-02" db="EMBL/GenBank/DDBJ databases">
        <title>Prokaryotic population dynamics and viral predation in marine succession experiment using metagenomics: the confinement effect.</title>
        <authorList>
            <person name="Haro-Moreno J.M."/>
            <person name="Rodriguez-Valera F."/>
            <person name="Lopez-Perez M."/>
        </authorList>
    </citation>
    <scope>NUCLEOTIDE SEQUENCE [LARGE SCALE GENOMIC DNA]</scope>
    <source>
        <strain evidence="1">MED-G157</strain>
    </source>
</reference>
<name>A0A520S0E6_9GAMM</name>
<dbReference type="AlphaFoldDB" id="A0A520S0E6"/>
<accession>A0A520S0E6</accession>
<sequence>MQAKLVIGISSSALFDLKESDQIFRESGLSAYSEYQRANEDVPLNHGVAFPLARKLLYLNRALNQKDRVEVILLSRNTADTGLRVFKSIEHHKLPIVRAAFTGGASPFRYMSPFRCQLFLSTNSSDVKEALDNGMAAASILPGPEKISSSETLHFAFDGDAVLFSDEAERVFQEKGLEAFTMSEREAADEPLTGGPFKPFLAELQRLQTELSENVSPIRTALVTARSAPTHERVVKTLRAWNIRIDESLFLGGMDKTEFLKAYGADVFFDDQARHCESASNVVPAGHVPHGVVNE</sequence>
<dbReference type="Proteomes" id="UP000316199">
    <property type="component" value="Unassembled WGS sequence"/>
</dbReference>
<dbReference type="GO" id="GO:0009117">
    <property type="term" value="P:nucleotide metabolic process"/>
    <property type="evidence" value="ECO:0007669"/>
    <property type="project" value="InterPro"/>
</dbReference>
<gene>
    <name evidence="1" type="ORF">EVA68_05665</name>
</gene>
<dbReference type="InterPro" id="IPR010394">
    <property type="entry name" value="5-nucleotidase"/>
</dbReference>
<dbReference type="Pfam" id="PF06189">
    <property type="entry name" value="5-nucleotidase"/>
    <property type="match status" value="1"/>
</dbReference>
<dbReference type="PANTHER" id="PTHR31367">
    <property type="entry name" value="CYTOSOLIC 5'-NUCLEOTIDASE 1 FAMILY MEMBER"/>
    <property type="match status" value="1"/>
</dbReference>
<dbReference type="InterPro" id="IPR023214">
    <property type="entry name" value="HAD_sf"/>
</dbReference>
<evidence type="ECO:0000313" key="1">
    <source>
        <dbReference type="EMBL" id="RZO75933.1"/>
    </source>
</evidence>
<dbReference type="Gene3D" id="3.40.50.1000">
    <property type="entry name" value="HAD superfamily/HAD-like"/>
    <property type="match status" value="1"/>
</dbReference>
<organism evidence="1 2">
    <name type="scientific">OM182 bacterium</name>
    <dbReference type="NCBI Taxonomy" id="2510334"/>
    <lineage>
        <taxon>Bacteria</taxon>
        <taxon>Pseudomonadati</taxon>
        <taxon>Pseudomonadota</taxon>
        <taxon>Gammaproteobacteria</taxon>
        <taxon>OMG group</taxon>
        <taxon>OM182 clade</taxon>
    </lineage>
</organism>
<dbReference type="PANTHER" id="PTHR31367:SF5">
    <property type="entry name" value="CYTOSOLIC 5'-NUCLEOTIDASE 1A"/>
    <property type="match status" value="1"/>
</dbReference>
<dbReference type="GO" id="GO:0005737">
    <property type="term" value="C:cytoplasm"/>
    <property type="evidence" value="ECO:0007669"/>
    <property type="project" value="InterPro"/>
</dbReference>
<dbReference type="GO" id="GO:0008253">
    <property type="term" value="F:5'-nucleotidase activity"/>
    <property type="evidence" value="ECO:0007669"/>
    <property type="project" value="InterPro"/>
</dbReference>
<dbReference type="GO" id="GO:0000166">
    <property type="term" value="F:nucleotide binding"/>
    <property type="evidence" value="ECO:0007669"/>
    <property type="project" value="InterPro"/>
</dbReference>